<evidence type="ECO:0000256" key="2">
    <source>
        <dbReference type="ARBA" id="ARBA00004141"/>
    </source>
</evidence>
<evidence type="ECO:0000256" key="7">
    <source>
        <dbReference type="ARBA" id="ARBA00022771"/>
    </source>
</evidence>
<comment type="catalytic activity">
    <reaction evidence="1">
        <text>S-ubiquitinyl-[E2 ubiquitin-conjugating enzyme]-L-cysteine + [acceptor protein]-L-lysine = [E2 ubiquitin-conjugating enzyme]-L-cysteine + N(6)-ubiquitinyl-[acceptor protein]-L-lysine.</text>
        <dbReference type="EC" id="2.3.2.27"/>
    </reaction>
</comment>
<evidence type="ECO:0000256" key="5">
    <source>
        <dbReference type="ARBA" id="ARBA00022692"/>
    </source>
</evidence>
<evidence type="ECO:0000313" key="14">
    <source>
        <dbReference type="EMBL" id="KEI43616.1"/>
    </source>
</evidence>
<organism evidence="14 15">
    <name type="scientific">Saccharopolyspora rectivirgula</name>
    <dbReference type="NCBI Taxonomy" id="28042"/>
    <lineage>
        <taxon>Bacteria</taxon>
        <taxon>Bacillati</taxon>
        <taxon>Actinomycetota</taxon>
        <taxon>Actinomycetes</taxon>
        <taxon>Pseudonocardiales</taxon>
        <taxon>Pseudonocardiaceae</taxon>
        <taxon>Saccharopolyspora</taxon>
    </lineage>
</organism>
<gene>
    <name evidence="14" type="ORF">GU90_14880</name>
</gene>
<keyword evidence="5 12" id="KW-0812">Transmembrane</keyword>
<feature type="domain" description="E3 Ubiquitin ligase MUL1-like" evidence="13">
    <location>
        <begin position="105"/>
        <end position="243"/>
    </location>
</feature>
<dbReference type="GO" id="GO:0016567">
    <property type="term" value="P:protein ubiquitination"/>
    <property type="evidence" value="ECO:0007669"/>
    <property type="project" value="InterPro"/>
</dbReference>
<dbReference type="Pfam" id="PF12483">
    <property type="entry name" value="GIDE"/>
    <property type="match status" value="1"/>
</dbReference>
<keyword evidence="11 12" id="KW-0472">Membrane</keyword>
<evidence type="ECO:0000256" key="3">
    <source>
        <dbReference type="ARBA" id="ARBA00012483"/>
    </source>
</evidence>
<dbReference type="GO" id="GO:0061630">
    <property type="term" value="F:ubiquitin protein ligase activity"/>
    <property type="evidence" value="ECO:0007669"/>
    <property type="project" value="UniProtKB-EC"/>
</dbReference>
<accession>A0A073AWE2</accession>
<evidence type="ECO:0000313" key="15">
    <source>
        <dbReference type="Proteomes" id="UP000031419"/>
    </source>
</evidence>
<sequence>MFLIIVGCLLLLSSPVLLGFSRKAGKDAEALQRTGTTPVPRLDALRRTTGDAAFRQRTAVSGVVEPPPSPLVSHLSEVPCAWYRFEVHERYLKKVPGPSYKNMFTELVAEHSSSDRITIRDDHNGRITVELDGLADSRPEGAELAYRQEETEPPATYGIQARPATHDGERCGYEYREWVVHPGQRVHVLGEARGRDGALVIGKPSDGSKFLVAIGTREDLQEKRAGERRASIGCFVVLVAVGVALIAAGVVL</sequence>
<proteinExistence type="predicted"/>
<evidence type="ECO:0000256" key="10">
    <source>
        <dbReference type="ARBA" id="ARBA00022989"/>
    </source>
</evidence>
<dbReference type="Proteomes" id="UP000031419">
    <property type="component" value="Unassembled WGS sequence"/>
</dbReference>
<evidence type="ECO:0000256" key="12">
    <source>
        <dbReference type="SAM" id="Phobius"/>
    </source>
</evidence>
<evidence type="ECO:0000259" key="13">
    <source>
        <dbReference type="Pfam" id="PF12483"/>
    </source>
</evidence>
<protein>
    <recommendedName>
        <fullName evidence="3">RING-type E3 ubiquitin transferase</fullName>
        <ecNumber evidence="3">2.3.2.27</ecNumber>
    </recommendedName>
</protein>
<evidence type="ECO:0000256" key="8">
    <source>
        <dbReference type="ARBA" id="ARBA00022786"/>
    </source>
</evidence>
<dbReference type="GO" id="GO:0008270">
    <property type="term" value="F:zinc ion binding"/>
    <property type="evidence" value="ECO:0007669"/>
    <property type="project" value="UniProtKB-KW"/>
</dbReference>
<dbReference type="AlphaFoldDB" id="A0A073AWE2"/>
<keyword evidence="4" id="KW-0808">Transferase</keyword>
<keyword evidence="7" id="KW-0863">Zinc-finger</keyword>
<evidence type="ECO:0000256" key="9">
    <source>
        <dbReference type="ARBA" id="ARBA00022833"/>
    </source>
</evidence>
<reference evidence="14 15" key="1">
    <citation type="submission" date="2014-06" db="EMBL/GenBank/DDBJ databases">
        <title>Saccharopolyspora rectivirgula DSM-43113 Genome sequencing.</title>
        <authorList>
            <person name="Barrera C."/>
            <person name="Millon L."/>
            <person name="Rognon B."/>
            <person name="Zaugg C."/>
            <person name="Monod M."/>
        </authorList>
    </citation>
    <scope>NUCLEOTIDE SEQUENCE [LARGE SCALE GENOMIC DNA]</scope>
    <source>
        <strain evidence="14 15">DSM 43113</strain>
    </source>
</reference>
<evidence type="ECO:0000256" key="11">
    <source>
        <dbReference type="ARBA" id="ARBA00023136"/>
    </source>
</evidence>
<name>A0A073AWE2_9PSEU</name>
<keyword evidence="9" id="KW-0862">Zinc</keyword>
<dbReference type="EMBL" id="JNVU01000037">
    <property type="protein sequence ID" value="KEI43616.1"/>
    <property type="molecule type" value="Genomic_DNA"/>
</dbReference>
<dbReference type="InterPro" id="IPR022170">
    <property type="entry name" value="MUL1-like"/>
</dbReference>
<dbReference type="GO" id="GO:0016020">
    <property type="term" value="C:membrane"/>
    <property type="evidence" value="ECO:0007669"/>
    <property type="project" value="UniProtKB-SubCell"/>
</dbReference>
<evidence type="ECO:0000256" key="1">
    <source>
        <dbReference type="ARBA" id="ARBA00000900"/>
    </source>
</evidence>
<keyword evidence="15" id="KW-1185">Reference proteome</keyword>
<comment type="subcellular location">
    <subcellularLocation>
        <location evidence="2">Membrane</location>
        <topology evidence="2">Multi-pass membrane protein</topology>
    </subcellularLocation>
</comment>
<evidence type="ECO:0000256" key="6">
    <source>
        <dbReference type="ARBA" id="ARBA00022723"/>
    </source>
</evidence>
<dbReference type="OrthoDB" id="3469619at2"/>
<keyword evidence="6" id="KW-0479">Metal-binding</keyword>
<comment type="caution">
    <text evidence="14">The sequence shown here is derived from an EMBL/GenBank/DDBJ whole genome shotgun (WGS) entry which is preliminary data.</text>
</comment>
<dbReference type="EC" id="2.3.2.27" evidence="3"/>
<dbReference type="RefSeq" id="WP_029720426.1">
    <property type="nucleotide sequence ID" value="NZ_JAJUIW010000035.1"/>
</dbReference>
<evidence type="ECO:0000256" key="4">
    <source>
        <dbReference type="ARBA" id="ARBA00022679"/>
    </source>
</evidence>
<feature type="transmembrane region" description="Helical" evidence="12">
    <location>
        <begin position="230"/>
        <end position="251"/>
    </location>
</feature>
<keyword evidence="10 12" id="KW-1133">Transmembrane helix</keyword>
<keyword evidence="8" id="KW-0833">Ubl conjugation pathway</keyword>